<comment type="caution">
    <text evidence="9">The sequence shown here is derived from an EMBL/GenBank/DDBJ whole genome shotgun (WGS) entry which is preliminary data.</text>
</comment>
<name>A0A975WEF7_9RHOB</name>
<feature type="transmembrane region" description="Helical" evidence="7">
    <location>
        <begin position="310"/>
        <end position="332"/>
    </location>
</feature>
<comment type="subcellular location">
    <subcellularLocation>
        <location evidence="1 7">Cell inner membrane</location>
        <topology evidence="1 7">Multi-pass membrane protein</topology>
    </subcellularLocation>
</comment>
<comment type="function">
    <text evidence="7">Part of the tripartite ATP-independent periplasmic (TRAP) transport system.</text>
</comment>
<keyword evidence="4 7" id="KW-0812">Transmembrane</keyword>
<dbReference type="EMBL" id="FNYY01000024">
    <property type="protein sequence ID" value="SEK07286.1"/>
    <property type="molecule type" value="Genomic_DNA"/>
</dbReference>
<feature type="transmembrane region" description="Helical" evidence="7">
    <location>
        <begin position="140"/>
        <end position="162"/>
    </location>
</feature>
<keyword evidence="2" id="KW-1003">Cell membrane</keyword>
<evidence type="ECO:0000256" key="3">
    <source>
        <dbReference type="ARBA" id="ARBA00022519"/>
    </source>
</evidence>
<dbReference type="RefSeq" id="WP_074839382.1">
    <property type="nucleotide sequence ID" value="NZ_CATLTK010000028.1"/>
</dbReference>
<accession>A0A975WEF7</accession>
<comment type="caution">
    <text evidence="7">Lacks conserved residue(s) required for the propagation of feature annotation.</text>
</comment>
<reference evidence="9 10" key="1">
    <citation type="submission" date="2016-10" db="EMBL/GenBank/DDBJ databases">
        <authorList>
            <person name="Varghese N."/>
            <person name="Submissions S."/>
        </authorList>
    </citation>
    <scope>NUCLEOTIDE SEQUENCE [LARGE SCALE GENOMIC DNA]</scope>
    <source>
        <strain evidence="9 10">FF3</strain>
    </source>
</reference>
<feature type="domain" description="TRAP C4-dicarboxylate transport system permease DctM subunit" evidence="8">
    <location>
        <begin position="11"/>
        <end position="424"/>
    </location>
</feature>
<feature type="transmembrane region" description="Helical" evidence="7">
    <location>
        <begin position="404"/>
        <end position="428"/>
    </location>
</feature>
<dbReference type="PANTHER" id="PTHR33362:SF5">
    <property type="entry name" value="C4-DICARBOXYLATE TRAP TRANSPORTER LARGE PERMEASE PROTEIN DCTM"/>
    <property type="match status" value="1"/>
</dbReference>
<dbReference type="GeneID" id="80820638"/>
<dbReference type="PANTHER" id="PTHR33362">
    <property type="entry name" value="SIALIC ACID TRAP TRANSPORTER PERMEASE PROTEIN SIAT-RELATED"/>
    <property type="match status" value="1"/>
</dbReference>
<keyword evidence="3 7" id="KW-0997">Cell inner membrane</keyword>
<evidence type="ECO:0000313" key="10">
    <source>
        <dbReference type="Proteomes" id="UP000182932"/>
    </source>
</evidence>
<dbReference type="InterPro" id="IPR010656">
    <property type="entry name" value="DctM"/>
</dbReference>
<keyword evidence="7" id="KW-0813">Transport</keyword>
<feature type="transmembrane region" description="Helical" evidence="7">
    <location>
        <begin position="223"/>
        <end position="241"/>
    </location>
</feature>
<feature type="transmembrane region" description="Helical" evidence="7">
    <location>
        <begin position="284"/>
        <end position="304"/>
    </location>
</feature>
<feature type="transmembrane region" description="Helical" evidence="7">
    <location>
        <begin position="174"/>
        <end position="194"/>
    </location>
</feature>
<dbReference type="GO" id="GO:0022857">
    <property type="term" value="F:transmembrane transporter activity"/>
    <property type="evidence" value="ECO:0007669"/>
    <property type="project" value="UniProtKB-UniRule"/>
</dbReference>
<dbReference type="Proteomes" id="UP000182932">
    <property type="component" value="Unassembled WGS sequence"/>
</dbReference>
<evidence type="ECO:0000256" key="4">
    <source>
        <dbReference type="ARBA" id="ARBA00022692"/>
    </source>
</evidence>
<evidence type="ECO:0000256" key="7">
    <source>
        <dbReference type="RuleBase" id="RU369079"/>
    </source>
</evidence>
<evidence type="ECO:0000313" key="9">
    <source>
        <dbReference type="EMBL" id="SEK07286.1"/>
    </source>
</evidence>
<organism evidence="9 10">
    <name type="scientific">Marinovum algicola</name>
    <dbReference type="NCBI Taxonomy" id="42444"/>
    <lineage>
        <taxon>Bacteria</taxon>
        <taxon>Pseudomonadati</taxon>
        <taxon>Pseudomonadota</taxon>
        <taxon>Alphaproteobacteria</taxon>
        <taxon>Rhodobacterales</taxon>
        <taxon>Roseobacteraceae</taxon>
        <taxon>Marinovum</taxon>
    </lineage>
</organism>
<dbReference type="InterPro" id="IPR004681">
    <property type="entry name" value="TRAP_DctM"/>
</dbReference>
<proteinExistence type="inferred from homology"/>
<evidence type="ECO:0000256" key="1">
    <source>
        <dbReference type="ARBA" id="ARBA00004429"/>
    </source>
</evidence>
<dbReference type="GO" id="GO:0005886">
    <property type="term" value="C:plasma membrane"/>
    <property type="evidence" value="ECO:0007669"/>
    <property type="project" value="UniProtKB-SubCell"/>
</dbReference>
<evidence type="ECO:0000256" key="6">
    <source>
        <dbReference type="ARBA" id="ARBA00023136"/>
    </source>
</evidence>
<keyword evidence="6 7" id="KW-0472">Membrane</keyword>
<dbReference type="PIRSF" id="PIRSF006066">
    <property type="entry name" value="HI0050"/>
    <property type="match status" value="1"/>
</dbReference>
<feature type="transmembrane region" description="Helical" evidence="7">
    <location>
        <begin position="16"/>
        <end position="39"/>
    </location>
</feature>
<evidence type="ECO:0000256" key="2">
    <source>
        <dbReference type="ARBA" id="ARBA00022475"/>
    </source>
</evidence>
<comment type="subunit">
    <text evidence="7">The complex comprises the extracytoplasmic solute receptor protein and the two transmembrane proteins.</text>
</comment>
<gene>
    <name evidence="9" type="ORF">SAMN04487940_12421</name>
</gene>
<keyword evidence="10" id="KW-1185">Reference proteome</keyword>
<feature type="transmembrane region" description="Helical" evidence="7">
    <location>
        <begin position="344"/>
        <end position="369"/>
    </location>
</feature>
<comment type="similarity">
    <text evidence="7">Belongs to the TRAP transporter large permease family.</text>
</comment>
<evidence type="ECO:0000256" key="5">
    <source>
        <dbReference type="ARBA" id="ARBA00022989"/>
    </source>
</evidence>
<dbReference type="AlphaFoldDB" id="A0A975WEF7"/>
<dbReference type="Pfam" id="PF06808">
    <property type="entry name" value="DctM"/>
    <property type="match status" value="1"/>
</dbReference>
<dbReference type="NCBIfam" id="TIGR00786">
    <property type="entry name" value="dctM"/>
    <property type="match status" value="1"/>
</dbReference>
<protein>
    <recommendedName>
        <fullName evidence="7">TRAP transporter large permease protein</fullName>
    </recommendedName>
</protein>
<keyword evidence="5 7" id="KW-1133">Transmembrane helix</keyword>
<sequence length="435" mass="45969">MGVGVVFTGFFGMMGLLLMSFPIAVIMVVLGVIGGVLLYGWPLLNSMGPVIWGVQNENILTAVPLFILLGELLLRSGIADRMYGALAIWLNRLPGGLLHTNIGCCSLFAATSGSSVATAATVGTVALPNLKRRGYGSRQALGSLAAGGTLGILIPPSVNLLIYGSLANESIGQLFIAGIIPGIALTLLFMVYIASESYFIPASDGEEEAKVPLAMKLAALKHLVPPAIIFAVVMGSIYFGIATPTESAALGVVVALAFAAREGKLSLEFFDNCFRQTAKTTGMILLIITAAFMLNVTLALGGIAQTMTAWVASFGLAPWALLMALIVFYLFLGMFMDVLSMQVLTIPVALPIVTAVGIDPIWFGIFIVLMCELGMITPPVGMNLYVVQGVRTDGGPFRDVVLGAIPYALIMVLFTILLIFVPQIVTWLPETMSGR</sequence>
<feature type="transmembrane region" description="Helical" evidence="7">
    <location>
        <begin position="59"/>
        <end position="78"/>
    </location>
</feature>
<evidence type="ECO:0000259" key="8">
    <source>
        <dbReference type="Pfam" id="PF06808"/>
    </source>
</evidence>